<evidence type="ECO:0000313" key="2">
    <source>
        <dbReference type="EMBL" id="MDT0645239.1"/>
    </source>
</evidence>
<gene>
    <name evidence="2" type="ORF">RM545_00940</name>
</gene>
<dbReference type="Proteomes" id="UP001245285">
    <property type="component" value="Unassembled WGS sequence"/>
</dbReference>
<dbReference type="InterPro" id="IPR007899">
    <property type="entry name" value="CHAD_dom"/>
</dbReference>
<reference evidence="2 3" key="1">
    <citation type="submission" date="2023-09" db="EMBL/GenBank/DDBJ databases">
        <authorList>
            <person name="Rey-Velasco X."/>
        </authorList>
    </citation>
    <scope>NUCLEOTIDE SEQUENCE [LARGE SCALE GENOMIC DNA]</scope>
    <source>
        <strain evidence="2 3">F260</strain>
    </source>
</reference>
<proteinExistence type="predicted"/>
<dbReference type="PANTHER" id="PTHR39339">
    <property type="entry name" value="SLR1444 PROTEIN"/>
    <property type="match status" value="1"/>
</dbReference>
<dbReference type="InterPro" id="IPR038186">
    <property type="entry name" value="CHAD_dom_sf"/>
</dbReference>
<accession>A0ABU3CFY4</accession>
<dbReference type="PANTHER" id="PTHR39339:SF1">
    <property type="entry name" value="CHAD DOMAIN-CONTAINING PROTEIN"/>
    <property type="match status" value="1"/>
</dbReference>
<organism evidence="2 3">
    <name type="scientific">Autumnicola lenta</name>
    <dbReference type="NCBI Taxonomy" id="3075593"/>
    <lineage>
        <taxon>Bacteria</taxon>
        <taxon>Pseudomonadati</taxon>
        <taxon>Bacteroidota</taxon>
        <taxon>Flavobacteriia</taxon>
        <taxon>Flavobacteriales</taxon>
        <taxon>Flavobacteriaceae</taxon>
        <taxon>Autumnicola</taxon>
    </lineage>
</organism>
<protein>
    <submittedName>
        <fullName evidence="2">CHAD domain-containing protein</fullName>
    </submittedName>
</protein>
<dbReference type="PROSITE" id="PS51708">
    <property type="entry name" value="CHAD"/>
    <property type="match status" value="1"/>
</dbReference>
<keyword evidence="3" id="KW-1185">Reference proteome</keyword>
<dbReference type="EMBL" id="JAVRHO010000001">
    <property type="protein sequence ID" value="MDT0645239.1"/>
    <property type="molecule type" value="Genomic_DNA"/>
</dbReference>
<dbReference type="RefSeq" id="WP_311493386.1">
    <property type="nucleotide sequence ID" value="NZ_JAVRHO010000001.1"/>
</dbReference>
<feature type="domain" description="CHAD" evidence="1">
    <location>
        <begin position="8"/>
        <end position="283"/>
    </location>
</feature>
<dbReference type="Gene3D" id="1.40.20.10">
    <property type="entry name" value="CHAD domain"/>
    <property type="match status" value="1"/>
</dbReference>
<evidence type="ECO:0000313" key="3">
    <source>
        <dbReference type="Proteomes" id="UP001245285"/>
    </source>
</evidence>
<dbReference type="Pfam" id="PF05235">
    <property type="entry name" value="CHAD"/>
    <property type="match status" value="1"/>
</dbReference>
<evidence type="ECO:0000259" key="1">
    <source>
        <dbReference type="PROSITE" id="PS51708"/>
    </source>
</evidence>
<name>A0ABU3CFY4_9FLAO</name>
<comment type="caution">
    <text evidence="2">The sequence shown here is derived from an EMBL/GenBank/DDBJ whole genome shotgun (WGS) entry which is preliminary data.</text>
</comment>
<sequence length="298" mass="35366">MSYKLEKQQSLDENITRIASEEIEACLTSLKKAEIHEAVHDIRKRLKKLRALARLVRDEMGEKKYKKINVYFRDLGRELAPVRDLTAHIETVDILKERYGDHVYVKFFDSITQELEKERDTVTEELQEKDFFSQHLVEELQNAKEKLEEWPVKSSDIAVILPSLKRVYEKGANALEEAYANPNPETFHEWRKRAKYLWHHSELLQDVWPELFKTLEAEIHLLADYLGDDHDLMLLDEKLVNSDFNFKDDKQKEMIHALIKEYSDHLRTNAELQGALIYAEKPKAFKNRIKKYLKINWN</sequence>
<dbReference type="SMART" id="SM00880">
    <property type="entry name" value="CHAD"/>
    <property type="match status" value="1"/>
</dbReference>